<evidence type="ECO:0000256" key="7">
    <source>
        <dbReference type="ARBA" id="ARBA00022519"/>
    </source>
</evidence>
<keyword evidence="13" id="KW-0375">Hydrogen ion transport</keyword>
<evidence type="ECO:0000256" key="3">
    <source>
        <dbReference type="ARBA" id="ARBA00004673"/>
    </source>
</evidence>
<dbReference type="AlphaFoldDB" id="A0A9W5IRP9"/>
<dbReference type="PANTHER" id="PTHR33751">
    <property type="entry name" value="CBB3-TYPE CYTOCHROME C OXIDASE SUBUNIT FIXP"/>
    <property type="match status" value="1"/>
</dbReference>
<dbReference type="GO" id="GO:0005886">
    <property type="term" value="C:plasma membrane"/>
    <property type="evidence" value="ECO:0007669"/>
    <property type="project" value="UniProtKB-SubCell"/>
</dbReference>
<dbReference type="InterPro" id="IPR004678">
    <property type="entry name" value="Cyt_c_oxidase_cbb3_su3"/>
</dbReference>
<keyword evidence="16 25" id="KW-0560">Oxidoreductase</keyword>
<dbReference type="InterPro" id="IPR002323">
    <property type="entry name" value="Cyt_CIE"/>
</dbReference>
<evidence type="ECO:0000256" key="14">
    <source>
        <dbReference type="ARBA" id="ARBA00022982"/>
    </source>
</evidence>
<keyword evidence="6" id="KW-1003">Cell membrane</keyword>
<dbReference type="InterPro" id="IPR036909">
    <property type="entry name" value="Cyt_c-like_dom_sf"/>
</dbReference>
<dbReference type="PRINTS" id="PR00607">
    <property type="entry name" value="CYTCHROMECIE"/>
</dbReference>
<dbReference type="NCBIfam" id="TIGR00782">
    <property type="entry name" value="ccoP"/>
    <property type="match status" value="1"/>
</dbReference>
<accession>A0A9W5IRP9</accession>
<evidence type="ECO:0000256" key="12">
    <source>
        <dbReference type="ARBA" id="ARBA00022737"/>
    </source>
</evidence>
<dbReference type="Gene3D" id="6.10.280.130">
    <property type="match status" value="1"/>
</dbReference>
<feature type="domain" description="Cytochrome c" evidence="24">
    <location>
        <begin position="364"/>
        <end position="444"/>
    </location>
</feature>
<dbReference type="RefSeq" id="WP_004519589.1">
    <property type="nucleotide sequence ID" value="NZ_ACEO02000003.1"/>
</dbReference>
<evidence type="ECO:0000256" key="21">
    <source>
        <dbReference type="PROSITE-ProRule" id="PRU00433"/>
    </source>
</evidence>
<evidence type="ECO:0000256" key="10">
    <source>
        <dbReference type="ARBA" id="ARBA00022692"/>
    </source>
</evidence>
<comment type="similarity">
    <text evidence="4">Belongs to the CcoP / FixP family.</text>
</comment>
<dbReference type="Gene3D" id="1.10.760.10">
    <property type="entry name" value="Cytochrome c-like domain"/>
    <property type="match status" value="3"/>
</dbReference>
<feature type="compositionally biased region" description="Low complexity" evidence="22">
    <location>
        <begin position="319"/>
        <end position="354"/>
    </location>
</feature>
<gene>
    <name evidence="25" type="primary">ccoP</name>
    <name evidence="25" type="ORF">NEISUBOT_03912</name>
</gene>
<evidence type="ECO:0000256" key="1">
    <source>
        <dbReference type="ARBA" id="ARBA00001926"/>
    </source>
</evidence>
<dbReference type="GO" id="GO:0016491">
    <property type="term" value="F:oxidoreductase activity"/>
    <property type="evidence" value="ECO:0007669"/>
    <property type="project" value="UniProtKB-KW"/>
</dbReference>
<comment type="caution">
    <text evidence="25">The sequence shown here is derived from an EMBL/GenBank/DDBJ whole genome shotgun (WGS) entry which is preliminary data.</text>
</comment>
<evidence type="ECO:0000256" key="4">
    <source>
        <dbReference type="ARBA" id="ARBA00006113"/>
    </source>
</evidence>
<feature type="transmembrane region" description="Helical" evidence="23">
    <location>
        <begin position="12"/>
        <end position="32"/>
    </location>
</feature>
<keyword evidence="15 23" id="KW-1133">Transmembrane helix</keyword>
<dbReference type="GO" id="GO:1902600">
    <property type="term" value="P:proton transmembrane transport"/>
    <property type="evidence" value="ECO:0007669"/>
    <property type="project" value="UniProtKB-KW"/>
</dbReference>
<evidence type="ECO:0000256" key="8">
    <source>
        <dbReference type="ARBA" id="ARBA00022617"/>
    </source>
</evidence>
<keyword evidence="19 23" id="KW-0472">Membrane</keyword>
<evidence type="ECO:0000256" key="13">
    <source>
        <dbReference type="ARBA" id="ARBA00022781"/>
    </source>
</evidence>
<dbReference type="GO" id="GO:0020037">
    <property type="term" value="F:heme binding"/>
    <property type="evidence" value="ECO:0007669"/>
    <property type="project" value="InterPro"/>
</dbReference>
<keyword evidence="12" id="KW-0677">Repeat</keyword>
<keyword evidence="11 21" id="KW-0479">Metal-binding</keyword>
<organism evidence="25 26">
    <name type="scientific">Neisseria subflava NJ9703</name>
    <dbReference type="NCBI Taxonomy" id="546268"/>
    <lineage>
        <taxon>Bacteria</taxon>
        <taxon>Pseudomonadati</taxon>
        <taxon>Pseudomonadota</taxon>
        <taxon>Betaproteobacteria</taxon>
        <taxon>Neisseriales</taxon>
        <taxon>Neisseriaceae</taxon>
        <taxon>Neisseria</taxon>
    </lineage>
</organism>
<evidence type="ECO:0000256" key="19">
    <source>
        <dbReference type="ARBA" id="ARBA00023136"/>
    </source>
</evidence>
<proteinExistence type="inferred from homology"/>
<keyword evidence="8 21" id="KW-0349">Heme</keyword>
<evidence type="ECO:0000256" key="2">
    <source>
        <dbReference type="ARBA" id="ARBA00004533"/>
    </source>
</evidence>
<keyword evidence="18" id="KW-0406">Ion transport</keyword>
<dbReference type="SUPFAM" id="SSF46626">
    <property type="entry name" value="Cytochrome c"/>
    <property type="match status" value="3"/>
</dbReference>
<evidence type="ECO:0000256" key="9">
    <source>
        <dbReference type="ARBA" id="ARBA00022660"/>
    </source>
</evidence>
<evidence type="ECO:0000256" key="6">
    <source>
        <dbReference type="ARBA" id="ARBA00022475"/>
    </source>
</evidence>
<protein>
    <recommendedName>
        <fullName evidence="20">Cytochrome c oxidase subunit III</fullName>
    </recommendedName>
</protein>
<dbReference type="PANTHER" id="PTHR33751:SF1">
    <property type="entry name" value="CBB3-TYPE CYTOCHROME C OXIDASE SUBUNIT FIXP"/>
    <property type="match status" value="1"/>
</dbReference>
<dbReference type="GO" id="GO:0005506">
    <property type="term" value="F:iron ion binding"/>
    <property type="evidence" value="ECO:0007669"/>
    <property type="project" value="InterPro"/>
</dbReference>
<dbReference type="InterPro" id="IPR009056">
    <property type="entry name" value="Cyt_c-like_dom"/>
</dbReference>
<dbReference type="InterPro" id="IPR050597">
    <property type="entry name" value="Cytochrome_c_Oxidase_Subunit"/>
</dbReference>
<dbReference type="InterPro" id="IPR032858">
    <property type="entry name" value="CcoP_N"/>
</dbReference>
<reference evidence="25 26" key="1">
    <citation type="submission" date="2010-01" db="EMBL/GenBank/DDBJ databases">
        <authorList>
            <person name="Weinstock G."/>
            <person name="Sodergren E."/>
            <person name="Clifton S."/>
            <person name="Fulton L."/>
            <person name="Fulton B."/>
            <person name="Courtney L."/>
            <person name="Fronick C."/>
            <person name="Harrison M."/>
            <person name="Strong C."/>
            <person name="Farmer C."/>
            <person name="Delahaunty K."/>
            <person name="Markovic C."/>
            <person name="Hall O."/>
            <person name="Minx P."/>
            <person name="Tomlinson C."/>
            <person name="Mitreva M."/>
            <person name="Nelson J."/>
            <person name="Hou S."/>
            <person name="Wollam A."/>
            <person name="Pepin K.H."/>
            <person name="Johnson M."/>
            <person name="Bhonagiri V."/>
            <person name="Nash W.E."/>
            <person name="Warren W."/>
            <person name="Chinwalla A."/>
            <person name="Mardis E.R."/>
            <person name="Wilson R.K."/>
        </authorList>
    </citation>
    <scope>NUCLEOTIDE SEQUENCE [LARGE SCALE GENOMIC DNA]</scope>
    <source>
        <strain evidence="25 26">NJ9703</strain>
    </source>
</reference>
<dbReference type="Proteomes" id="UP000004621">
    <property type="component" value="Unassembled WGS sequence"/>
</dbReference>
<keyword evidence="9" id="KW-0679">Respiratory chain</keyword>
<keyword evidence="5" id="KW-0813">Transport</keyword>
<feature type="compositionally biased region" description="Basic and acidic residues" evidence="22">
    <location>
        <begin position="308"/>
        <end position="318"/>
    </location>
</feature>
<evidence type="ECO:0000256" key="11">
    <source>
        <dbReference type="ARBA" id="ARBA00022723"/>
    </source>
</evidence>
<evidence type="ECO:0000256" key="20">
    <source>
        <dbReference type="ARBA" id="ARBA00029635"/>
    </source>
</evidence>
<evidence type="ECO:0000256" key="23">
    <source>
        <dbReference type="SAM" id="Phobius"/>
    </source>
</evidence>
<comment type="cofactor">
    <cofactor evidence="1">
        <name>heme c</name>
        <dbReference type="ChEBI" id="CHEBI:61717"/>
    </cofactor>
</comment>
<evidence type="ECO:0000256" key="17">
    <source>
        <dbReference type="ARBA" id="ARBA00023004"/>
    </source>
</evidence>
<feature type="domain" description="Cytochrome c" evidence="24">
    <location>
        <begin position="222"/>
        <end position="305"/>
    </location>
</feature>
<keyword evidence="10 23" id="KW-0812">Transmembrane</keyword>
<dbReference type="Pfam" id="PF14715">
    <property type="entry name" value="FixP_N"/>
    <property type="match status" value="1"/>
</dbReference>
<evidence type="ECO:0000313" key="26">
    <source>
        <dbReference type="Proteomes" id="UP000004621"/>
    </source>
</evidence>
<feature type="compositionally biased region" description="Basic and acidic residues" evidence="22">
    <location>
        <begin position="355"/>
        <end position="365"/>
    </location>
</feature>
<keyword evidence="7" id="KW-0997">Cell inner membrane</keyword>
<evidence type="ECO:0000313" key="25">
    <source>
        <dbReference type="EMBL" id="EFC52558.1"/>
    </source>
</evidence>
<keyword evidence="17 21" id="KW-0408">Iron</keyword>
<keyword evidence="14" id="KW-0249">Electron transport</keyword>
<evidence type="ECO:0000256" key="5">
    <source>
        <dbReference type="ARBA" id="ARBA00022448"/>
    </source>
</evidence>
<dbReference type="EMBL" id="ACEO02000003">
    <property type="protein sequence ID" value="EFC52558.1"/>
    <property type="molecule type" value="Genomic_DNA"/>
</dbReference>
<evidence type="ECO:0000256" key="18">
    <source>
        <dbReference type="ARBA" id="ARBA00023065"/>
    </source>
</evidence>
<evidence type="ECO:0000256" key="16">
    <source>
        <dbReference type="ARBA" id="ARBA00023002"/>
    </source>
</evidence>
<feature type="transmembrane region" description="Helical" evidence="23">
    <location>
        <begin position="66"/>
        <end position="84"/>
    </location>
</feature>
<name>A0A9W5IRP9_NEISU</name>
<evidence type="ECO:0000256" key="15">
    <source>
        <dbReference type="ARBA" id="ARBA00022989"/>
    </source>
</evidence>
<sequence>MNTTSQFTSSFWSIYIAVIVVLSFIGLAWLLLSQNVVKRPKKGEEVKTTGHEWDGISEYNNPLPRWWFWLYVCTWLFGVGYLIMYPGIGDYKGLWGWSSHGQYEEEVAKANQQYGKVYAKFSNMPIEKVAKDPEARAIAQNLFNTYCIQCHGSDAKGSKGFPNLTDDDWLWGGEPEKIQETIEKGRTASMPAWGPALGEEGVKNVTQYVMSLSKPKGQYDEERAERGKALFSGPPANCFTCHGDKGQGIQGLGPNLTDDVWLWGGTQKAITETITNGRSSQMPAWGHFLDKDKLHIMTAYVWGLSNKDGKKAPAKKAEPAPVAQPADVSAPAAASAPAADKAASDAKAAPAAEAKPAEKAEAAPVKVDGKAVFEANCKTCHGGMIPGAPVVGKKDDWAPRIKQGKDTLHKHALEGFNSMPAKGGNSSLSDDEVKAAVDFMANESGAKF</sequence>
<evidence type="ECO:0000256" key="22">
    <source>
        <dbReference type="SAM" id="MobiDB-lite"/>
    </source>
</evidence>
<dbReference type="Pfam" id="PF13442">
    <property type="entry name" value="Cytochrome_CBB3"/>
    <property type="match status" value="3"/>
</dbReference>
<dbReference type="InterPro" id="IPR038414">
    <property type="entry name" value="CcoP_N_sf"/>
</dbReference>
<evidence type="ECO:0000259" key="24">
    <source>
        <dbReference type="PROSITE" id="PS51007"/>
    </source>
</evidence>
<comment type="subcellular location">
    <subcellularLocation>
        <location evidence="2">Cell inner membrane</location>
    </subcellularLocation>
</comment>
<dbReference type="GO" id="GO:0009055">
    <property type="term" value="F:electron transfer activity"/>
    <property type="evidence" value="ECO:0007669"/>
    <property type="project" value="InterPro"/>
</dbReference>
<comment type="pathway">
    <text evidence="3">Energy metabolism; oxidative phosphorylation.</text>
</comment>
<feature type="domain" description="Cytochrome c" evidence="24">
    <location>
        <begin position="134"/>
        <end position="213"/>
    </location>
</feature>
<feature type="region of interest" description="Disordered" evidence="22">
    <location>
        <begin position="308"/>
        <end position="365"/>
    </location>
</feature>
<dbReference type="PROSITE" id="PS51007">
    <property type="entry name" value="CYTC"/>
    <property type="match status" value="3"/>
</dbReference>